<name>A0ABP0TH86_9BRYO</name>
<accession>A0ABP0TH86</accession>
<feature type="chain" id="PRO_5045196173" evidence="1">
    <location>
        <begin position="20"/>
        <end position="105"/>
    </location>
</feature>
<keyword evidence="3" id="KW-1185">Reference proteome</keyword>
<evidence type="ECO:0000313" key="2">
    <source>
        <dbReference type="EMBL" id="CAK9195977.1"/>
    </source>
</evidence>
<keyword evidence="1" id="KW-0732">Signal</keyword>
<sequence length="105" mass="11656">MHVRDLLGGLVLFLLLAEASRNWSWIAQLSRVQNQEIAESRSVEEVQALIPPLCQSAEPVCKEGFTVTCKTGNHSGCDCNYIHLCHPHVSECFQTNVSHTKSCGF</sequence>
<evidence type="ECO:0000313" key="3">
    <source>
        <dbReference type="Proteomes" id="UP001497512"/>
    </source>
</evidence>
<protein>
    <submittedName>
        <fullName evidence="2">Uncharacterized protein</fullName>
    </submittedName>
</protein>
<feature type="signal peptide" evidence="1">
    <location>
        <begin position="1"/>
        <end position="19"/>
    </location>
</feature>
<dbReference type="Proteomes" id="UP001497512">
    <property type="component" value="Chromosome 11"/>
</dbReference>
<evidence type="ECO:0000256" key="1">
    <source>
        <dbReference type="SAM" id="SignalP"/>
    </source>
</evidence>
<dbReference type="EMBL" id="OZ019903">
    <property type="protein sequence ID" value="CAK9195977.1"/>
    <property type="molecule type" value="Genomic_DNA"/>
</dbReference>
<proteinExistence type="predicted"/>
<organism evidence="2 3">
    <name type="scientific">Sphagnum troendelagicum</name>
    <dbReference type="NCBI Taxonomy" id="128251"/>
    <lineage>
        <taxon>Eukaryota</taxon>
        <taxon>Viridiplantae</taxon>
        <taxon>Streptophyta</taxon>
        <taxon>Embryophyta</taxon>
        <taxon>Bryophyta</taxon>
        <taxon>Sphagnophytina</taxon>
        <taxon>Sphagnopsida</taxon>
        <taxon>Sphagnales</taxon>
        <taxon>Sphagnaceae</taxon>
        <taxon>Sphagnum</taxon>
    </lineage>
</organism>
<reference evidence="2" key="1">
    <citation type="submission" date="2024-02" db="EMBL/GenBank/DDBJ databases">
        <authorList>
            <consortium name="ELIXIR-Norway"/>
            <consortium name="Elixir Norway"/>
        </authorList>
    </citation>
    <scope>NUCLEOTIDE SEQUENCE</scope>
</reference>
<gene>
    <name evidence="2" type="ORF">CSSPTR1EN2_LOCUS3243</name>
</gene>